<keyword evidence="2" id="KW-0863">Zinc-finger</keyword>
<dbReference type="GO" id="GO:0005829">
    <property type="term" value="C:cytosol"/>
    <property type="evidence" value="ECO:0007669"/>
    <property type="project" value="TreeGrafter"/>
</dbReference>
<feature type="region of interest" description="Disordered" evidence="4">
    <location>
        <begin position="231"/>
        <end position="317"/>
    </location>
</feature>
<reference evidence="6" key="2">
    <citation type="submission" date="2020-06" db="EMBL/GenBank/DDBJ databases">
        <authorList>
            <person name="Sheffer M."/>
        </authorList>
    </citation>
    <scope>NUCLEOTIDE SEQUENCE</scope>
</reference>
<gene>
    <name evidence="6" type="ORF">HNY73_020104</name>
</gene>
<feature type="domain" description="CHHC U11-48K-type" evidence="5">
    <location>
        <begin position="43"/>
        <end position="70"/>
    </location>
</feature>
<dbReference type="InterPro" id="IPR051591">
    <property type="entry name" value="UPF0224_FAM112_RNA_Proc"/>
</dbReference>
<evidence type="ECO:0000259" key="5">
    <source>
        <dbReference type="PROSITE" id="PS51800"/>
    </source>
</evidence>
<keyword evidence="1" id="KW-0479">Metal-binding</keyword>
<reference evidence="6" key="1">
    <citation type="journal article" date="2020" name="bioRxiv">
        <title>Chromosome-level reference genome of the European wasp spider Argiope bruennichi: a resource for studies on range expansion and evolutionary adaptation.</title>
        <authorList>
            <person name="Sheffer M.M."/>
            <person name="Hoppe A."/>
            <person name="Krehenwinkel H."/>
            <person name="Uhl G."/>
            <person name="Kuss A.W."/>
            <person name="Jensen L."/>
            <person name="Jensen C."/>
            <person name="Gillespie R.G."/>
            <person name="Hoff K.J."/>
            <person name="Prost S."/>
        </authorList>
    </citation>
    <scope>NUCLEOTIDE SEQUENCE</scope>
</reference>
<dbReference type="GO" id="GO:0005689">
    <property type="term" value="C:U12-type spliceosomal complex"/>
    <property type="evidence" value="ECO:0007669"/>
    <property type="project" value="TreeGrafter"/>
</dbReference>
<evidence type="ECO:0000256" key="1">
    <source>
        <dbReference type="ARBA" id="ARBA00022723"/>
    </source>
</evidence>
<dbReference type="AlphaFoldDB" id="A0A8T0E9I7"/>
<dbReference type="EMBL" id="JABXBU010002230">
    <property type="protein sequence ID" value="KAF8767111.1"/>
    <property type="molecule type" value="Genomic_DNA"/>
</dbReference>
<evidence type="ECO:0000256" key="3">
    <source>
        <dbReference type="ARBA" id="ARBA00022833"/>
    </source>
</evidence>
<organism evidence="6 7">
    <name type="scientific">Argiope bruennichi</name>
    <name type="common">Wasp spider</name>
    <name type="synonym">Aranea bruennichi</name>
    <dbReference type="NCBI Taxonomy" id="94029"/>
    <lineage>
        <taxon>Eukaryota</taxon>
        <taxon>Metazoa</taxon>
        <taxon>Ecdysozoa</taxon>
        <taxon>Arthropoda</taxon>
        <taxon>Chelicerata</taxon>
        <taxon>Arachnida</taxon>
        <taxon>Araneae</taxon>
        <taxon>Araneomorphae</taxon>
        <taxon>Entelegynae</taxon>
        <taxon>Araneoidea</taxon>
        <taxon>Araneidae</taxon>
        <taxon>Argiope</taxon>
    </lineage>
</organism>
<dbReference type="GO" id="GO:0008270">
    <property type="term" value="F:zinc ion binding"/>
    <property type="evidence" value="ECO:0007669"/>
    <property type="project" value="UniProtKB-KW"/>
</dbReference>
<keyword evidence="6" id="KW-0687">Ribonucleoprotein</keyword>
<comment type="caution">
    <text evidence="6">The sequence shown here is derived from an EMBL/GenBank/DDBJ whole genome shotgun (WGS) entry which is preliminary data.</text>
</comment>
<evidence type="ECO:0000256" key="4">
    <source>
        <dbReference type="SAM" id="MobiDB-lite"/>
    </source>
</evidence>
<dbReference type="PANTHER" id="PTHR21402:SF10">
    <property type="entry name" value="U11_U12 SMALL NUCLEAR RIBONUCLEOPROTEIN 48 KDA PROTEIN"/>
    <property type="match status" value="1"/>
</dbReference>
<dbReference type="PROSITE" id="PS51800">
    <property type="entry name" value="ZF_CHHC_U11_48K"/>
    <property type="match status" value="1"/>
</dbReference>
<dbReference type="GO" id="GO:0005654">
    <property type="term" value="C:nucleoplasm"/>
    <property type="evidence" value="ECO:0007669"/>
    <property type="project" value="TreeGrafter"/>
</dbReference>
<proteinExistence type="predicted"/>
<feature type="compositionally biased region" description="Basic and acidic residues" evidence="4">
    <location>
        <begin position="258"/>
        <end position="270"/>
    </location>
</feature>
<feature type="compositionally biased region" description="Basic residues" evidence="4">
    <location>
        <begin position="271"/>
        <end position="317"/>
    </location>
</feature>
<keyword evidence="7" id="KW-1185">Reference proteome</keyword>
<dbReference type="Proteomes" id="UP000807504">
    <property type="component" value="Unassembled WGS sequence"/>
</dbReference>
<dbReference type="InterPro" id="IPR022776">
    <property type="entry name" value="TRM13/UPF0224_CHHC_Znf_dom"/>
</dbReference>
<accession>A0A8T0E9I7</accession>
<dbReference type="PANTHER" id="PTHR21402">
    <property type="entry name" value="GAMETOCYTE SPECIFIC FACTOR 1-RELATED"/>
    <property type="match status" value="1"/>
</dbReference>
<evidence type="ECO:0000313" key="6">
    <source>
        <dbReference type="EMBL" id="KAF8767111.1"/>
    </source>
</evidence>
<feature type="compositionally biased region" description="Basic and acidic residues" evidence="4">
    <location>
        <begin position="231"/>
        <end position="250"/>
    </location>
</feature>
<name>A0A8T0E9I7_ARGBR</name>
<protein>
    <submittedName>
        <fullName evidence="6">U11/U12 small nuclear ribonucleoprotein 48 like protein</fullName>
    </submittedName>
</protein>
<evidence type="ECO:0000313" key="7">
    <source>
        <dbReference type="Proteomes" id="UP000807504"/>
    </source>
</evidence>
<keyword evidence="3" id="KW-0862">Zinc</keyword>
<evidence type="ECO:0000256" key="2">
    <source>
        <dbReference type="ARBA" id="ARBA00022771"/>
    </source>
</evidence>
<sequence length="337" mass="40196">MDISSRLKIIEDLDDYLSEKKKFLLDMCCDLGWTEESLKQETKVQCPHNPGHWILESSLGHHTELCALVKDGYLKEEMEKQPPNSTFFYQQAPSVVSITLDKETQASILMEKGLIEQKPLDEMPDVPKTVDRWTVELNPEQRLAEYDYIIAKAKAINKAENDTLEDLMFDFEKKNDQDDRPKTHLEILAEQRDYKRRRQSYRAKNVHITKKSYTEVMKEVIENQISMLTEMRKEENNEKEANSNTEEKKVERRKRERSHSPRELSQDRQWHGSKNHHRSKSKRSRSRTPKKKKHKHNRSRSRSRSRSKSRKHKKSHRLFRSLCLCSEKHWSRQKVRI</sequence>